<keyword evidence="3" id="KW-1185">Reference proteome</keyword>
<protein>
    <recommendedName>
        <fullName evidence="4">VWA domain-containing protein</fullName>
    </recommendedName>
</protein>
<organism evidence="2 3">
    <name type="scientific">Flaviramulus basaltis</name>
    <dbReference type="NCBI Taxonomy" id="369401"/>
    <lineage>
        <taxon>Bacteria</taxon>
        <taxon>Pseudomonadati</taxon>
        <taxon>Bacteroidota</taxon>
        <taxon>Flavobacteriia</taxon>
        <taxon>Flavobacteriales</taxon>
        <taxon>Flavobacteriaceae</taxon>
        <taxon>Flaviramulus</taxon>
    </lineage>
</organism>
<accession>A0A1K2IJ26</accession>
<dbReference type="OrthoDB" id="9763076at2"/>
<keyword evidence="1" id="KW-0472">Membrane</keyword>
<gene>
    <name evidence="2" type="ORF">SAMN05428642_102205</name>
</gene>
<feature type="transmembrane region" description="Helical" evidence="1">
    <location>
        <begin position="37"/>
        <end position="54"/>
    </location>
</feature>
<dbReference type="PANTHER" id="PTHR37947">
    <property type="entry name" value="BLL2462 PROTEIN"/>
    <property type="match status" value="1"/>
</dbReference>
<evidence type="ECO:0000313" key="2">
    <source>
        <dbReference type="EMBL" id="SFZ91667.1"/>
    </source>
</evidence>
<dbReference type="SUPFAM" id="SSF53300">
    <property type="entry name" value="vWA-like"/>
    <property type="match status" value="1"/>
</dbReference>
<dbReference type="PANTHER" id="PTHR37947:SF1">
    <property type="entry name" value="BLL2462 PROTEIN"/>
    <property type="match status" value="1"/>
</dbReference>
<evidence type="ECO:0000313" key="3">
    <source>
        <dbReference type="Proteomes" id="UP000182544"/>
    </source>
</evidence>
<dbReference type="Proteomes" id="UP000182544">
    <property type="component" value="Unassembled WGS sequence"/>
</dbReference>
<proteinExistence type="predicted"/>
<keyword evidence="1" id="KW-0812">Transmembrane</keyword>
<feature type="transmembrane region" description="Helical" evidence="1">
    <location>
        <begin position="6"/>
        <end position="25"/>
    </location>
</feature>
<dbReference type="AlphaFoldDB" id="A0A1K2IJ26"/>
<name>A0A1K2IJ26_9FLAO</name>
<reference evidence="2 3" key="1">
    <citation type="submission" date="2016-10" db="EMBL/GenBank/DDBJ databases">
        <authorList>
            <person name="de Groot N.N."/>
        </authorList>
    </citation>
    <scope>NUCLEOTIDE SEQUENCE [LARGE SCALE GENOMIC DNA]</scope>
    <source>
        <strain evidence="2 3">DSM 18180</strain>
    </source>
</reference>
<dbReference type="STRING" id="369401.SAMN05428642_102205"/>
<dbReference type="EMBL" id="FPKV01000002">
    <property type="protein sequence ID" value="SFZ91667.1"/>
    <property type="molecule type" value="Genomic_DNA"/>
</dbReference>
<evidence type="ECO:0000256" key="1">
    <source>
        <dbReference type="SAM" id="Phobius"/>
    </source>
</evidence>
<dbReference type="InterPro" id="IPR036465">
    <property type="entry name" value="vWFA_dom_sf"/>
</dbReference>
<evidence type="ECO:0008006" key="4">
    <source>
        <dbReference type="Google" id="ProtNLM"/>
    </source>
</evidence>
<keyword evidence="1" id="KW-1133">Transmembrane helix</keyword>
<sequence>MQTETLLYIILAGIVALLFALFQYYKKEKSMSKLNMLFSFLRFISVFSVLLLLINPRFEKISLSVEKPNLVIAVDNSSSIKHLKQDKKTTEFIQKLSNNNDLKNKFNLEFYTFGESLKALDSLTFIEKQTNIYSAFSQLTQVFKQTTSPTLLITDGNQTYGNDYQFITSTYNQPIYPIVLGDTITHTDLKIEQLNVNKYAYLKNKFPVEAILVYNGSDNINTNFVVTKGNTTVYSKAVNFTKSINSKVINFTLPANSIGVSNFKATLMPLENEKNTINNSKNFAVEVINQKTKIAIVSNFAHPDLGALKKGIESNEQRSVFFLNPKESINQINDFQLFVLYQPNDSFKSLFKILEEQNRNKFVVIGAKTDLYFINSLNTSYDFEITNQTENYQAELNINYSPFLIDDINFESFPPLESNYGSVIFSVPFQTILNKTINRISTNEPLLATFEKNRNREAVLFGENIWKWRAQSFINSKSFNEFDNFIGKLIQYLASNKQKSRLNIDYESFYNGSSNIVIKAEFLDKNYVFDTRETLNITVVDNISKEQKTFPLILKNNNYQVDLSSLPPSEYSFIIKATNENLSKSGSFQILEYNVEQQFLSANVTKLQKLATNSQGDTYFIDHTDELVNTLLNDNRYTPIQKSSKNTIPLIDWKYLLAIIALSLGIEWFLRKYNGLI</sequence>